<dbReference type="InterPro" id="IPR001128">
    <property type="entry name" value="Cyt_P450"/>
</dbReference>
<organism evidence="8 9">
    <name type="scientific">Macleaya cordata</name>
    <name type="common">Five-seeded plume-poppy</name>
    <name type="synonym">Bocconia cordata</name>
    <dbReference type="NCBI Taxonomy" id="56857"/>
    <lineage>
        <taxon>Eukaryota</taxon>
        <taxon>Viridiplantae</taxon>
        <taxon>Streptophyta</taxon>
        <taxon>Embryophyta</taxon>
        <taxon>Tracheophyta</taxon>
        <taxon>Spermatophyta</taxon>
        <taxon>Magnoliopsida</taxon>
        <taxon>Ranunculales</taxon>
        <taxon>Papaveraceae</taxon>
        <taxon>Papaveroideae</taxon>
        <taxon>Macleaya</taxon>
    </lineage>
</organism>
<keyword evidence="7" id="KW-0560">Oxidoreductase</keyword>
<dbReference type="InterPro" id="IPR036396">
    <property type="entry name" value="Cyt_P450_sf"/>
</dbReference>
<dbReference type="PROSITE" id="PS00086">
    <property type="entry name" value="CYTOCHROME_P450"/>
    <property type="match status" value="1"/>
</dbReference>
<keyword evidence="6 7" id="KW-0408">Iron</keyword>
<gene>
    <name evidence="8" type="ORF">BVC80_315g6</name>
</gene>
<evidence type="ECO:0000256" key="1">
    <source>
        <dbReference type="ARBA" id="ARBA00004167"/>
    </source>
</evidence>
<comment type="subcellular location">
    <subcellularLocation>
        <location evidence="1">Membrane</location>
        <topology evidence="1">Single-pass membrane protein</topology>
    </subcellularLocation>
</comment>
<dbReference type="PRINTS" id="PR00385">
    <property type="entry name" value="P450"/>
</dbReference>
<evidence type="ECO:0000256" key="7">
    <source>
        <dbReference type="RuleBase" id="RU000461"/>
    </source>
</evidence>
<proteinExistence type="inferred from homology"/>
<dbReference type="PANTHER" id="PTHR24298">
    <property type="entry name" value="FLAVONOID 3'-MONOOXYGENASE-RELATED"/>
    <property type="match status" value="1"/>
</dbReference>
<comment type="cofactor">
    <cofactor evidence="6">
        <name>heme</name>
        <dbReference type="ChEBI" id="CHEBI:30413"/>
    </cofactor>
</comment>
<dbReference type="Proteomes" id="UP000195402">
    <property type="component" value="Unassembled WGS sequence"/>
</dbReference>
<dbReference type="PRINTS" id="PR00463">
    <property type="entry name" value="EP450I"/>
</dbReference>
<reference evidence="8 9" key="1">
    <citation type="journal article" date="2017" name="Mol. Plant">
        <title>The Genome of Medicinal Plant Macleaya cordata Provides New Insights into Benzylisoquinoline Alkaloids Metabolism.</title>
        <authorList>
            <person name="Liu X."/>
            <person name="Liu Y."/>
            <person name="Huang P."/>
            <person name="Ma Y."/>
            <person name="Qing Z."/>
            <person name="Tang Q."/>
            <person name="Cao H."/>
            <person name="Cheng P."/>
            <person name="Zheng Y."/>
            <person name="Yuan Z."/>
            <person name="Zhou Y."/>
            <person name="Liu J."/>
            <person name="Tang Z."/>
            <person name="Zhuo Y."/>
            <person name="Zhang Y."/>
            <person name="Yu L."/>
            <person name="Huang J."/>
            <person name="Yang P."/>
            <person name="Peng Q."/>
            <person name="Zhang J."/>
            <person name="Jiang W."/>
            <person name="Zhang Z."/>
            <person name="Lin K."/>
            <person name="Ro D.K."/>
            <person name="Chen X."/>
            <person name="Xiong X."/>
            <person name="Shang Y."/>
            <person name="Huang S."/>
            <person name="Zeng J."/>
        </authorList>
    </citation>
    <scope>NUCLEOTIDE SEQUENCE [LARGE SCALE GENOMIC DNA]</scope>
    <source>
        <strain evidence="9">cv. BLH2017</strain>
        <tissue evidence="8">Root</tissue>
    </source>
</reference>
<dbReference type="InterPro" id="IPR051103">
    <property type="entry name" value="Plant_metabolite_P450s"/>
</dbReference>
<dbReference type="InParanoid" id="A0A200Q5V1"/>
<keyword evidence="2" id="KW-0812">Transmembrane</keyword>
<name>A0A200Q5V1_MACCD</name>
<dbReference type="GO" id="GO:0033075">
    <property type="term" value="P:isoquinoline alkaloid biosynthetic process"/>
    <property type="evidence" value="ECO:0007669"/>
    <property type="project" value="UniProtKB-ARBA"/>
</dbReference>
<keyword evidence="7" id="KW-0503">Monooxygenase</keyword>
<protein>
    <submittedName>
        <fullName evidence="8">Cytochrome P450</fullName>
    </submittedName>
</protein>
<dbReference type="EMBL" id="MVGT01002989">
    <property type="protein sequence ID" value="OVA05853.1"/>
    <property type="molecule type" value="Genomic_DNA"/>
</dbReference>
<evidence type="ECO:0000256" key="2">
    <source>
        <dbReference type="ARBA" id="ARBA00022692"/>
    </source>
</evidence>
<comment type="similarity">
    <text evidence="7">Belongs to the cytochrome P450 family.</text>
</comment>
<dbReference type="PANTHER" id="PTHR24298:SF800">
    <property type="entry name" value="CYTOCHROME P450 89A2-RELATED"/>
    <property type="match status" value="1"/>
</dbReference>
<dbReference type="OMA" id="PGLEMAM"/>
<dbReference type="InterPro" id="IPR017972">
    <property type="entry name" value="Cyt_P450_CS"/>
</dbReference>
<dbReference type="Pfam" id="PF00067">
    <property type="entry name" value="p450"/>
    <property type="match status" value="1"/>
</dbReference>
<keyword evidence="9" id="KW-1185">Reference proteome</keyword>
<dbReference type="GO" id="GO:0016709">
    <property type="term" value="F:oxidoreductase activity, acting on paired donors, with incorporation or reduction of molecular oxygen, NAD(P)H as one donor, and incorporation of one atom of oxygen"/>
    <property type="evidence" value="ECO:0007669"/>
    <property type="project" value="TreeGrafter"/>
</dbReference>
<keyword evidence="6 7" id="KW-0349">Heme</keyword>
<dbReference type="GO" id="GO:0020037">
    <property type="term" value="F:heme binding"/>
    <property type="evidence" value="ECO:0007669"/>
    <property type="project" value="InterPro"/>
</dbReference>
<accession>A0A200Q5V1</accession>
<keyword evidence="3 6" id="KW-0479">Metal-binding</keyword>
<keyword evidence="5" id="KW-0472">Membrane</keyword>
<evidence type="ECO:0000313" key="9">
    <source>
        <dbReference type="Proteomes" id="UP000195402"/>
    </source>
</evidence>
<keyword evidence="4" id="KW-1133">Transmembrane helix</keyword>
<evidence type="ECO:0000313" key="8">
    <source>
        <dbReference type="EMBL" id="OVA05853.1"/>
    </source>
</evidence>
<dbReference type="Gene3D" id="1.10.630.10">
    <property type="entry name" value="Cytochrome P450"/>
    <property type="match status" value="1"/>
</dbReference>
<dbReference type="AlphaFoldDB" id="A0A200Q5V1"/>
<feature type="binding site" description="axial binding residue" evidence="6">
    <location>
        <position position="131"/>
    </location>
    <ligand>
        <name>heme</name>
        <dbReference type="ChEBI" id="CHEBI:30413"/>
    </ligand>
    <ligandPart>
        <name>Fe</name>
        <dbReference type="ChEBI" id="CHEBI:18248"/>
    </ligandPart>
</feature>
<evidence type="ECO:0000256" key="3">
    <source>
        <dbReference type="ARBA" id="ARBA00022723"/>
    </source>
</evidence>
<evidence type="ECO:0000256" key="6">
    <source>
        <dbReference type="PIRSR" id="PIRSR602401-1"/>
    </source>
</evidence>
<dbReference type="GO" id="GO:0005506">
    <property type="term" value="F:iron ion binding"/>
    <property type="evidence" value="ECO:0007669"/>
    <property type="project" value="InterPro"/>
</dbReference>
<evidence type="ECO:0000256" key="5">
    <source>
        <dbReference type="ARBA" id="ARBA00023136"/>
    </source>
</evidence>
<dbReference type="InterPro" id="IPR002401">
    <property type="entry name" value="Cyt_P450_E_grp-I"/>
</dbReference>
<sequence>MANLVKHQNIQSKLVDEIKGVVKSENDDIKEEDLQKMLYLKAVVLEGLRRHPPTHFVIPHAVTEDLCLDGYVVPKEATVNFMVAEIGRDPKLWNDPTEFKPERFLSSGEVFDITGSREIKMMPFGAGRRICPGLGLATLHLEYFVANLVREFEWTARIGDDVDLSEKQELSITMKNPLWAHISPKIS</sequence>
<dbReference type="SUPFAM" id="SSF48264">
    <property type="entry name" value="Cytochrome P450"/>
    <property type="match status" value="1"/>
</dbReference>
<comment type="caution">
    <text evidence="8">The sequence shown here is derived from an EMBL/GenBank/DDBJ whole genome shotgun (WGS) entry which is preliminary data.</text>
</comment>
<evidence type="ECO:0000256" key="4">
    <source>
        <dbReference type="ARBA" id="ARBA00022989"/>
    </source>
</evidence>
<dbReference type="GO" id="GO:0016020">
    <property type="term" value="C:membrane"/>
    <property type="evidence" value="ECO:0007669"/>
    <property type="project" value="UniProtKB-SubCell"/>
</dbReference>
<dbReference type="STRING" id="56857.A0A200Q5V1"/>
<dbReference type="OrthoDB" id="1055148at2759"/>